<gene>
    <name evidence="3" type="ORF">POCTA_138.1.T0370276</name>
</gene>
<comment type="caution">
    <text evidence="3">The sequence shown here is derived from an EMBL/GenBank/DDBJ whole genome shotgun (WGS) entry which is preliminary data.</text>
</comment>
<dbReference type="EMBL" id="CAJJDP010000037">
    <property type="protein sequence ID" value="CAD8159979.1"/>
    <property type="molecule type" value="Genomic_DNA"/>
</dbReference>
<dbReference type="Proteomes" id="UP000683925">
    <property type="component" value="Unassembled WGS sequence"/>
</dbReference>
<evidence type="ECO:0000256" key="1">
    <source>
        <dbReference type="SAM" id="Coils"/>
    </source>
</evidence>
<evidence type="ECO:0008006" key="5">
    <source>
        <dbReference type="Google" id="ProtNLM"/>
    </source>
</evidence>
<protein>
    <recommendedName>
        <fullName evidence="5">CHY-type domain-containing protein</fullName>
    </recommendedName>
</protein>
<evidence type="ECO:0000313" key="3">
    <source>
        <dbReference type="EMBL" id="CAD8159979.1"/>
    </source>
</evidence>
<evidence type="ECO:0000256" key="2">
    <source>
        <dbReference type="SAM" id="MobiDB-lite"/>
    </source>
</evidence>
<organism evidence="3 4">
    <name type="scientific">Paramecium octaurelia</name>
    <dbReference type="NCBI Taxonomy" id="43137"/>
    <lineage>
        <taxon>Eukaryota</taxon>
        <taxon>Sar</taxon>
        <taxon>Alveolata</taxon>
        <taxon>Ciliophora</taxon>
        <taxon>Intramacronucleata</taxon>
        <taxon>Oligohymenophorea</taxon>
        <taxon>Peniculida</taxon>
        <taxon>Parameciidae</taxon>
        <taxon>Paramecium</taxon>
    </lineage>
</organism>
<feature type="compositionally biased region" description="Polar residues" evidence="2">
    <location>
        <begin position="35"/>
        <end position="89"/>
    </location>
</feature>
<accession>A0A8S1U8Z8</accession>
<keyword evidence="4" id="KW-1185">Reference proteome</keyword>
<dbReference type="OMA" id="CLVESHN"/>
<proteinExistence type="predicted"/>
<dbReference type="AlphaFoldDB" id="A0A8S1U8Z8"/>
<feature type="coiled-coil region" evidence="1">
    <location>
        <begin position="337"/>
        <end position="404"/>
    </location>
</feature>
<sequence length="751" mass="88454">MKKQSAKYSKTEPSARRSNKSPTSPSGNPKPEDMLTQSQVNQELLKTQQSFRSSTGHQGQTPSISSKVTQSVTSPGRNMQKRPSQIISKQQMQNMHERSVIKVLGMSMEAVCPKKNHEKNKMLYICQYGDCKADNRLGCSYCLVESHNDHSQQVMEVQTFCKIFDDRKKQFKNLSDTILQVPDKTAQVSLFFEQLRDQIMDRLKQIEKNILQSISEQLAWKPLQKEILYRVEVLSSKLIFDMTQDELKESLEFIQGKHFKELEYIKQETNNYLSQKIALVEHIWNDYKIQLETDITQQLNDYNKVMFLDPQSKEFAEYKMQFFQQKQLKVNELSQPFHQQLEMFKEEERKAEEKKQEEIKIQQQIEQRKKEEEIKKEKERQKQIQEQILKQKEAQKNSERQNERDKLLKTFPYKLYTEDCQHRTKCNTIPIFSCCNKAYPCSQCHGYVAHPPRIQVPSYRYCMKCLEIYLVMYPTNQAINCLKCQKTIKLNSISFHVVYSSFVSNILFSIINELINTIDSNEILYLQLFRFSKNQIKVQLMESLKQEDQFIVNYPKQNCKGKIYKYFGIFHKLIVIQLVLDFQQKKFCFWILHRTLLLTQFGNGNCQIKVNALFGSTQFITGSENIILFLINKELILNSSHMITTLFCKITNQMVVERIKNLYTQSSLILTQHAKNISNQVQIHMLQILGIIYSFIISQKSTQGIHIKSYDLQQMIRQKKPISQLKQNFLKVQMNGLICQMDNNFMVVKAR</sequence>
<feature type="region of interest" description="Disordered" evidence="2">
    <location>
        <begin position="1"/>
        <end position="89"/>
    </location>
</feature>
<dbReference type="OrthoDB" id="296381at2759"/>
<reference evidence="3" key="1">
    <citation type="submission" date="2021-01" db="EMBL/GenBank/DDBJ databases">
        <authorList>
            <consortium name="Genoscope - CEA"/>
            <person name="William W."/>
        </authorList>
    </citation>
    <scope>NUCLEOTIDE SEQUENCE</scope>
</reference>
<evidence type="ECO:0000313" key="4">
    <source>
        <dbReference type="Proteomes" id="UP000683925"/>
    </source>
</evidence>
<name>A0A8S1U8Z8_PAROT</name>
<keyword evidence="1" id="KW-0175">Coiled coil</keyword>